<evidence type="ECO:0000313" key="3">
    <source>
        <dbReference type="Proteomes" id="UP001595445"/>
    </source>
</evidence>
<dbReference type="InterPro" id="IPR010359">
    <property type="entry name" value="IrrE_HExxH"/>
</dbReference>
<reference evidence="3" key="1">
    <citation type="journal article" date="2019" name="Int. J. Syst. Evol. Microbiol.">
        <title>The Global Catalogue of Microorganisms (GCM) 10K type strain sequencing project: providing services to taxonomists for standard genome sequencing and annotation.</title>
        <authorList>
            <consortium name="The Broad Institute Genomics Platform"/>
            <consortium name="The Broad Institute Genome Sequencing Center for Infectious Disease"/>
            <person name="Wu L."/>
            <person name="Ma J."/>
        </authorList>
    </citation>
    <scope>NUCLEOTIDE SEQUENCE [LARGE SCALE GENOMIC DNA]</scope>
    <source>
        <strain evidence="3">KCTC 62102</strain>
    </source>
</reference>
<evidence type="ECO:0000313" key="2">
    <source>
        <dbReference type="EMBL" id="MFC3088017.1"/>
    </source>
</evidence>
<comment type="caution">
    <text evidence="2">The sequence shown here is derived from an EMBL/GenBank/DDBJ whole genome shotgun (WGS) entry which is preliminary data.</text>
</comment>
<keyword evidence="3" id="KW-1185">Reference proteome</keyword>
<dbReference type="EMBL" id="JBHRSM010000046">
    <property type="protein sequence ID" value="MFC3088017.1"/>
    <property type="molecule type" value="Genomic_DNA"/>
</dbReference>
<sequence>MAKAKPRRGFLSEAHWWANELRKEMGLSLSAPICPRRLCTHLEVPVILLSSLPDLPEKHLLLSQQKGCGFSAAACFDGTRAFILLNDATERKRQASDIAHELAHVILRHQPVNPFTNGGIREFSSTDELEAETLGPVLLVSEYAALDAYRMIQRRQYTLTTLSEAWGITEQVISWRMNAVGASRRVKRAA</sequence>
<dbReference type="Pfam" id="PF06114">
    <property type="entry name" value="Peptidase_M78"/>
    <property type="match status" value="1"/>
</dbReference>
<accession>A0ABV7E065</accession>
<protein>
    <submittedName>
        <fullName evidence="2">ImmA/IrrE family metallo-endopeptidase</fullName>
    </submittedName>
</protein>
<dbReference type="Gene3D" id="1.10.10.2910">
    <property type="match status" value="1"/>
</dbReference>
<gene>
    <name evidence="2" type="ORF">ACFOD6_18400</name>
</gene>
<evidence type="ECO:0000259" key="1">
    <source>
        <dbReference type="Pfam" id="PF06114"/>
    </source>
</evidence>
<name>A0ABV7E065_9RHOB</name>
<proteinExistence type="predicted"/>
<feature type="domain" description="IrrE N-terminal-like" evidence="1">
    <location>
        <begin position="74"/>
        <end position="177"/>
    </location>
</feature>
<dbReference type="Proteomes" id="UP001595445">
    <property type="component" value="Unassembled WGS sequence"/>
</dbReference>
<dbReference type="RefSeq" id="WP_197647574.1">
    <property type="nucleotide sequence ID" value="NZ_JAEACP010000033.1"/>
</dbReference>
<organism evidence="2 3">
    <name type="scientific">Tabrizicola soli</name>
    <dbReference type="NCBI Taxonomy" id="2185115"/>
    <lineage>
        <taxon>Bacteria</taxon>
        <taxon>Pseudomonadati</taxon>
        <taxon>Pseudomonadota</taxon>
        <taxon>Alphaproteobacteria</taxon>
        <taxon>Rhodobacterales</taxon>
        <taxon>Paracoccaceae</taxon>
        <taxon>Tabrizicola</taxon>
    </lineage>
</organism>